<keyword evidence="1" id="KW-0067">ATP-binding</keyword>
<evidence type="ECO:0000313" key="1">
    <source>
        <dbReference type="EMBL" id="NRV12293.1"/>
    </source>
</evidence>
<organism evidence="1 2">
    <name type="scientific">Clostridium beijerinckii</name>
    <name type="common">Clostridium MP</name>
    <dbReference type="NCBI Taxonomy" id="1520"/>
    <lineage>
        <taxon>Bacteria</taxon>
        <taxon>Bacillati</taxon>
        <taxon>Bacillota</taxon>
        <taxon>Clostridia</taxon>
        <taxon>Eubacteriales</taxon>
        <taxon>Clostridiaceae</taxon>
        <taxon>Clostridium</taxon>
    </lineage>
</organism>
<dbReference type="AlphaFoldDB" id="A0A9Q5CVS8"/>
<name>A0A9Q5CVS8_CLOBE</name>
<comment type="caution">
    <text evidence="1">The sequence shown here is derived from an EMBL/GenBank/DDBJ whole genome shotgun (WGS) entry which is preliminary data.</text>
</comment>
<evidence type="ECO:0000313" key="2">
    <source>
        <dbReference type="Proteomes" id="UP000821656"/>
    </source>
</evidence>
<dbReference type="RefSeq" id="WP_173695966.1">
    <property type="nucleotide sequence ID" value="NZ_CP016090.1"/>
</dbReference>
<reference evidence="1" key="1">
    <citation type="submission" date="2020-05" db="EMBL/GenBank/DDBJ databases">
        <title>Genomic insights into acetone-butanol-ethanol (ABE) fermentation by sequencing solventogenic clostridia strains.</title>
        <authorList>
            <person name="Brown S."/>
        </authorList>
    </citation>
    <scope>NUCLEOTIDE SEQUENCE</scope>
    <source>
        <strain evidence="1">DJ126</strain>
    </source>
</reference>
<proteinExistence type="predicted"/>
<accession>A0A9Q5CVS8</accession>
<protein>
    <submittedName>
        <fullName evidence="1">SNF2 family DNA or RNA helicase</fullName>
    </submittedName>
</protein>
<dbReference type="GO" id="GO:0004386">
    <property type="term" value="F:helicase activity"/>
    <property type="evidence" value="ECO:0007669"/>
    <property type="project" value="UniProtKB-KW"/>
</dbReference>
<keyword evidence="1" id="KW-0547">Nucleotide-binding</keyword>
<dbReference type="Proteomes" id="UP000821656">
    <property type="component" value="Unassembled WGS sequence"/>
</dbReference>
<sequence length="57" mass="6667">MKRKPITVVVHYPETDEGIEILKKSQATAMIDILENKLGEKRVKELFEYMEMKSQQA</sequence>
<gene>
    <name evidence="1" type="ORF">DFH45_005256</name>
</gene>
<keyword evidence="1" id="KW-0378">Hydrolase</keyword>
<dbReference type="EMBL" id="JABSXK010000001">
    <property type="protein sequence ID" value="NRV12293.1"/>
    <property type="molecule type" value="Genomic_DNA"/>
</dbReference>
<keyword evidence="1" id="KW-0347">Helicase</keyword>